<dbReference type="SMART" id="SM00902">
    <property type="entry name" value="Fe_hyd_SSU"/>
    <property type="match status" value="1"/>
</dbReference>
<feature type="domain" description="4Fe-4S ferredoxin-type" evidence="6">
    <location>
        <begin position="132"/>
        <end position="162"/>
    </location>
</feature>
<dbReference type="Gene3D" id="3.40.950.10">
    <property type="entry name" value="Fe-only Hydrogenase (Larger Subunit), Chain L, domain 3"/>
    <property type="match status" value="1"/>
</dbReference>
<dbReference type="Pfam" id="PF22117">
    <property type="entry name" value="Fer4_Nqo3"/>
    <property type="match status" value="1"/>
</dbReference>
<evidence type="ECO:0000256" key="1">
    <source>
        <dbReference type="ARBA" id="ARBA00022485"/>
    </source>
</evidence>
<dbReference type="CDD" id="cd00207">
    <property type="entry name" value="fer2"/>
    <property type="match status" value="1"/>
</dbReference>
<dbReference type="SUPFAM" id="SSF53920">
    <property type="entry name" value="Fe-only hydrogenase"/>
    <property type="match status" value="1"/>
</dbReference>
<feature type="domain" description="2Fe-2S ferredoxin-type" evidence="5">
    <location>
        <begin position="1"/>
        <end position="73"/>
    </location>
</feature>
<dbReference type="PROSITE" id="PS00198">
    <property type="entry name" value="4FE4S_FER_1"/>
    <property type="match status" value="1"/>
</dbReference>
<dbReference type="InterPro" id="IPR013352">
    <property type="entry name" value="Fe_hydrogenase_subset"/>
</dbReference>
<dbReference type="InterPro" id="IPR036991">
    <property type="entry name" value="Fe_hydrogenase_ssu_sf"/>
</dbReference>
<dbReference type="InterPro" id="IPR019574">
    <property type="entry name" value="NADH_UbQ_OxRdtase_Gsu_4Fe4S-bd"/>
</dbReference>
<keyword evidence="3" id="KW-0408">Iron</keyword>
<dbReference type="SUPFAM" id="SSF54292">
    <property type="entry name" value="2Fe-2S ferredoxin-like"/>
    <property type="match status" value="1"/>
</dbReference>
<dbReference type="Gene3D" id="3.30.70.20">
    <property type="match status" value="1"/>
</dbReference>
<dbReference type="Gene3D" id="4.10.260.20">
    <property type="entry name" value="Iron hydrogenase, small subunit"/>
    <property type="match status" value="1"/>
</dbReference>
<dbReference type="InterPro" id="IPR004108">
    <property type="entry name" value="Fe_hydrogenase_lsu_C"/>
</dbReference>
<dbReference type="Pfam" id="PF10588">
    <property type="entry name" value="NADH-G_4Fe-4S_3"/>
    <property type="match status" value="1"/>
</dbReference>
<organism evidence="8 9">
    <name type="scientific">Cellulomonas humilata</name>
    <dbReference type="NCBI Taxonomy" id="144055"/>
    <lineage>
        <taxon>Bacteria</taxon>
        <taxon>Bacillati</taxon>
        <taxon>Actinomycetota</taxon>
        <taxon>Actinomycetes</taxon>
        <taxon>Micrococcales</taxon>
        <taxon>Cellulomonadaceae</taxon>
        <taxon>Cellulomonas</taxon>
    </lineage>
</organism>
<keyword evidence="2" id="KW-0479">Metal-binding</keyword>
<gene>
    <name evidence="8" type="ORF">J2X26_002937</name>
</gene>
<dbReference type="Pfam" id="PF02906">
    <property type="entry name" value="Fe_hyd_lg_C"/>
    <property type="match status" value="1"/>
</dbReference>
<dbReference type="PANTHER" id="PTHR11615">
    <property type="entry name" value="NITRATE, FORMATE, IRON DEHYDROGENASE"/>
    <property type="match status" value="1"/>
</dbReference>
<dbReference type="PROSITE" id="PS51839">
    <property type="entry name" value="4FE4S_HC3"/>
    <property type="match status" value="1"/>
</dbReference>
<dbReference type="Gene3D" id="3.10.20.740">
    <property type="match status" value="1"/>
</dbReference>
<dbReference type="InterPro" id="IPR054351">
    <property type="entry name" value="NADH_UbQ_OxRdtase_ferredoxin"/>
</dbReference>
<proteinExistence type="predicted"/>
<reference evidence="8 9" key="1">
    <citation type="submission" date="2023-07" db="EMBL/GenBank/DDBJ databases">
        <title>Sorghum-associated microbial communities from plants grown in Nebraska, USA.</title>
        <authorList>
            <person name="Schachtman D."/>
        </authorList>
    </citation>
    <scope>NUCLEOTIDE SEQUENCE [LARGE SCALE GENOMIC DNA]</scope>
    <source>
        <strain evidence="8 9">BE332</strain>
    </source>
</reference>
<dbReference type="SUPFAM" id="SSF54862">
    <property type="entry name" value="4Fe-4S ferredoxins"/>
    <property type="match status" value="1"/>
</dbReference>
<evidence type="ECO:0000259" key="7">
    <source>
        <dbReference type="PROSITE" id="PS51839"/>
    </source>
</evidence>
<accession>A0ABU0EH66</accession>
<dbReference type="SMART" id="SM00929">
    <property type="entry name" value="NADH-G_4Fe-4S_3"/>
    <property type="match status" value="1"/>
</dbReference>
<evidence type="ECO:0000313" key="9">
    <source>
        <dbReference type="Proteomes" id="UP001239626"/>
    </source>
</evidence>
<name>A0ABU0EH66_9CELL</name>
<dbReference type="NCBIfam" id="TIGR02512">
    <property type="entry name" value="FeFe_hydrog_A"/>
    <property type="match status" value="1"/>
</dbReference>
<comment type="caution">
    <text evidence="8">The sequence shown here is derived from an EMBL/GenBank/DDBJ whole genome shotgun (WGS) entry which is preliminary data.</text>
</comment>
<keyword evidence="8" id="KW-0560">Oxidoreductase</keyword>
<dbReference type="EMBL" id="JAUSVB010000004">
    <property type="protein sequence ID" value="MDQ0374610.1"/>
    <property type="molecule type" value="Genomic_DNA"/>
</dbReference>
<keyword evidence="4" id="KW-0411">Iron-sulfur</keyword>
<sequence length="618" mass="65132">MDGTRIDVPAGVTILDAADSAGIRIPTLCHHPDLRDAGVCRVCVVEVAGQRGLQAACTYPVTDGVAVRTGSLRVTQARRDVVDLLLAEQAGDCPACLRYGRCELHDLAAEVGAGGLDCPAPEPGRLVDLLGPSVAVDLNACIGCLRCVRACAEVQGIGVLGVVGRGPSTQVSTYGGLPLSQVSCIDCGQCVSHCPTGALQAVDGTADVLAALADPTKHVVIQTAPAPRAAIGEEFGLPAGTAVTWQLNTALRMLGFERVFDTTFAADLTVIEEGTELLLRLYRALVQGDTAVALPQFTSCSPGWVKDLELRYPEYLANLSSCRSPQQMFGSLLKTWYAPAHGLDPADVVSVSLMPCTAKKFEAARPELTHDGRPDVDVALTTRELARMVRGRGIALTDLAPSDFDDPFGTATGSGVIFGVTGGVMESALRTVVEWVTGQPGEEYLTHADLAPVRGFDGVRYAEVTFDRVGPVPPILTGLLPDLEWLRGVTLRVAVAHGTANAHRVMEDIRAGGLFASCHFIEFMACPGGCLGGGGQPVPVTPAVRAARARAFYAEDEHYGATGRTRKSHENLALQRLYRDVLVDGPCGPTSRRLLHTTYTARGTYLPVGGEPGAEPAP</sequence>
<dbReference type="InterPro" id="IPR001041">
    <property type="entry name" value="2Fe-2S_ferredoxin-type"/>
</dbReference>
<keyword evidence="1" id="KW-0004">4Fe-4S</keyword>
<evidence type="ECO:0000256" key="2">
    <source>
        <dbReference type="ARBA" id="ARBA00022723"/>
    </source>
</evidence>
<evidence type="ECO:0000256" key="4">
    <source>
        <dbReference type="ARBA" id="ARBA00023014"/>
    </source>
</evidence>
<dbReference type="InterPro" id="IPR017900">
    <property type="entry name" value="4Fe4S_Fe_S_CS"/>
</dbReference>
<dbReference type="InterPro" id="IPR017896">
    <property type="entry name" value="4Fe4S_Fe-S-bd"/>
</dbReference>
<protein>
    <submittedName>
        <fullName evidence="8">NADH-quinone oxidoreductase subunit G/[NiFe] hydrogenase diaphorase moiety small subunit</fullName>
        <ecNumber evidence="8">1.12.1.2</ecNumber>
    </submittedName>
</protein>
<dbReference type="Proteomes" id="UP001239626">
    <property type="component" value="Unassembled WGS sequence"/>
</dbReference>
<evidence type="ECO:0000259" key="6">
    <source>
        <dbReference type="PROSITE" id="PS51379"/>
    </source>
</evidence>
<keyword evidence="9" id="KW-1185">Reference proteome</keyword>
<dbReference type="Gene3D" id="3.40.50.1780">
    <property type="match status" value="1"/>
</dbReference>
<evidence type="ECO:0000256" key="3">
    <source>
        <dbReference type="ARBA" id="ARBA00023004"/>
    </source>
</evidence>
<dbReference type="InterPro" id="IPR009016">
    <property type="entry name" value="Fe_hydrogenase"/>
</dbReference>
<dbReference type="Pfam" id="PF13510">
    <property type="entry name" value="Fer2_4"/>
    <property type="match status" value="1"/>
</dbReference>
<dbReference type="PROSITE" id="PS51379">
    <property type="entry name" value="4FE4S_FER_2"/>
    <property type="match status" value="2"/>
</dbReference>
<feature type="domain" description="4Fe-4S His(Cys)3-ligated-type" evidence="7">
    <location>
        <begin position="73"/>
        <end position="112"/>
    </location>
</feature>
<dbReference type="PROSITE" id="PS51085">
    <property type="entry name" value="2FE2S_FER_2"/>
    <property type="match status" value="1"/>
</dbReference>
<dbReference type="InterPro" id="IPR036010">
    <property type="entry name" value="2Fe-2S_ferredoxin-like_sf"/>
</dbReference>
<dbReference type="Pfam" id="PF02256">
    <property type="entry name" value="Fe_hyd_SSU"/>
    <property type="match status" value="1"/>
</dbReference>
<dbReference type="GO" id="GO:0047985">
    <property type="term" value="F:hydrogen dehydrogenase activity"/>
    <property type="evidence" value="ECO:0007669"/>
    <property type="project" value="UniProtKB-EC"/>
</dbReference>
<dbReference type="InterPro" id="IPR003149">
    <property type="entry name" value="Fe_hydrogenase_ssu"/>
</dbReference>
<dbReference type="EC" id="1.12.1.2" evidence="8"/>
<dbReference type="InterPro" id="IPR050340">
    <property type="entry name" value="Cytosolic_Fe-S_CAF"/>
</dbReference>
<evidence type="ECO:0000313" key="8">
    <source>
        <dbReference type="EMBL" id="MDQ0374610.1"/>
    </source>
</evidence>
<feature type="domain" description="4Fe-4S ferredoxin-type" evidence="6">
    <location>
        <begin position="175"/>
        <end position="204"/>
    </location>
</feature>
<evidence type="ECO:0000259" key="5">
    <source>
        <dbReference type="PROSITE" id="PS51085"/>
    </source>
</evidence>